<dbReference type="Proteomes" id="UP000813462">
    <property type="component" value="Unassembled WGS sequence"/>
</dbReference>
<evidence type="ECO:0000256" key="3">
    <source>
        <dbReference type="RuleBase" id="RU003616"/>
    </source>
</evidence>
<organism evidence="6 7">
    <name type="scientific">Ziziphus jujuba var. spinosa</name>
    <dbReference type="NCBI Taxonomy" id="714518"/>
    <lineage>
        <taxon>Eukaryota</taxon>
        <taxon>Viridiplantae</taxon>
        <taxon>Streptophyta</taxon>
        <taxon>Embryophyta</taxon>
        <taxon>Tracheophyta</taxon>
        <taxon>Spermatophyta</taxon>
        <taxon>Magnoliopsida</taxon>
        <taxon>eudicotyledons</taxon>
        <taxon>Gunneridae</taxon>
        <taxon>Pentapetalae</taxon>
        <taxon>rosids</taxon>
        <taxon>fabids</taxon>
        <taxon>Rosales</taxon>
        <taxon>Rhamnaceae</taxon>
        <taxon>Paliureae</taxon>
        <taxon>Ziziphus</taxon>
    </lineage>
</organism>
<feature type="region of interest" description="Disordered" evidence="4">
    <location>
        <begin position="101"/>
        <end position="140"/>
    </location>
</feature>
<protein>
    <recommendedName>
        <fullName evidence="5">SHSP domain-containing protein</fullName>
    </recommendedName>
</protein>
<dbReference type="PANTHER" id="PTHR11527">
    <property type="entry name" value="HEAT-SHOCK PROTEIN 20 FAMILY MEMBER"/>
    <property type="match status" value="1"/>
</dbReference>
<evidence type="ECO:0000256" key="2">
    <source>
        <dbReference type="PROSITE-ProRule" id="PRU00285"/>
    </source>
</evidence>
<dbReference type="Pfam" id="PF00011">
    <property type="entry name" value="HSP20"/>
    <property type="match status" value="1"/>
</dbReference>
<proteinExistence type="inferred from homology"/>
<dbReference type="InterPro" id="IPR002068">
    <property type="entry name" value="A-crystallin/Hsp20_dom"/>
</dbReference>
<dbReference type="PROSITE" id="PS01031">
    <property type="entry name" value="SHSP"/>
    <property type="match status" value="1"/>
</dbReference>
<dbReference type="InterPro" id="IPR031107">
    <property type="entry name" value="Small_HSP"/>
</dbReference>
<dbReference type="SUPFAM" id="SSF49764">
    <property type="entry name" value="HSP20-like chaperones"/>
    <property type="match status" value="1"/>
</dbReference>
<accession>A0A978VJG1</accession>
<dbReference type="AlphaFoldDB" id="A0A978VJG1"/>
<dbReference type="CDD" id="cd06464">
    <property type="entry name" value="ACD_sHsps-like"/>
    <property type="match status" value="1"/>
</dbReference>
<evidence type="ECO:0000313" key="6">
    <source>
        <dbReference type="EMBL" id="KAH7533230.1"/>
    </source>
</evidence>
<dbReference type="Gene3D" id="2.60.40.790">
    <property type="match status" value="1"/>
</dbReference>
<feature type="compositionally biased region" description="Polar residues" evidence="4">
    <location>
        <begin position="101"/>
        <end position="116"/>
    </location>
</feature>
<comment type="similarity">
    <text evidence="2 3">Belongs to the small heat shock protein (HSP20) family.</text>
</comment>
<name>A0A978VJG1_ZIZJJ</name>
<reference evidence="6" key="1">
    <citation type="journal article" date="2021" name="Front. Plant Sci.">
        <title>Chromosome-Scale Genome Assembly for Chinese Sour Jujube and Insights Into Its Genome Evolution and Domestication Signature.</title>
        <authorList>
            <person name="Shen L.-Y."/>
            <person name="Luo H."/>
            <person name="Wang X.-L."/>
            <person name="Wang X.-M."/>
            <person name="Qiu X.-J."/>
            <person name="Liu H."/>
            <person name="Zhou S.-S."/>
            <person name="Jia K.-H."/>
            <person name="Nie S."/>
            <person name="Bao Y.-T."/>
            <person name="Zhang R.-G."/>
            <person name="Yun Q.-Z."/>
            <person name="Chai Y.-H."/>
            <person name="Lu J.-Y."/>
            <person name="Li Y."/>
            <person name="Zhao S.-W."/>
            <person name="Mao J.-F."/>
            <person name="Jia S.-G."/>
            <person name="Mao Y.-M."/>
        </authorList>
    </citation>
    <scope>NUCLEOTIDE SEQUENCE</scope>
    <source>
        <strain evidence="6">AT0</strain>
        <tissue evidence="6">Leaf</tissue>
    </source>
</reference>
<comment type="caution">
    <text evidence="6">The sequence shown here is derived from an EMBL/GenBank/DDBJ whole genome shotgun (WGS) entry which is preliminary data.</text>
</comment>
<evidence type="ECO:0000256" key="1">
    <source>
        <dbReference type="ARBA" id="ARBA00023016"/>
    </source>
</evidence>
<dbReference type="InterPro" id="IPR008978">
    <property type="entry name" value="HSP20-like_chaperone"/>
</dbReference>
<gene>
    <name evidence="6" type="ORF">FEM48_Zijuj04G0108100</name>
</gene>
<dbReference type="EMBL" id="JAEACU010000004">
    <property type="protein sequence ID" value="KAH7533230.1"/>
    <property type="molecule type" value="Genomic_DNA"/>
</dbReference>
<evidence type="ECO:0000313" key="7">
    <source>
        <dbReference type="Proteomes" id="UP000813462"/>
    </source>
</evidence>
<feature type="domain" description="SHSP" evidence="5">
    <location>
        <begin position="154"/>
        <end position="272"/>
    </location>
</feature>
<sequence length="272" mass="30195">MEAEAVRRRVNVISAHLVAIDDLSATHVLPMNCSSSLNSVIPRYDNKMYFARQGSASQSSFMRQASSEKVFSAQSGMPLKCPGSANEGFYSSECPLFSRSSRTGPNLPTVGATQPMTRGYKLSPAEPPKFARPSRQTNQQKELYTKMKASASESNVIEWSPRMDVAECGGNYVMTVEVPGVSINDIRVEVDDRKLTITGKRSSQLWKVAGCSNDLISTYHKREILRGPYEVVWPLPPNVNKDSVSAEFLNETFTGLWALLDVGLRLLRPDYF</sequence>
<evidence type="ECO:0000256" key="4">
    <source>
        <dbReference type="SAM" id="MobiDB-lite"/>
    </source>
</evidence>
<keyword evidence="1" id="KW-0346">Stress response</keyword>
<evidence type="ECO:0000259" key="5">
    <source>
        <dbReference type="PROSITE" id="PS01031"/>
    </source>
</evidence>